<organism evidence="3 4">
    <name type="scientific">Diacronema lutheri</name>
    <name type="common">Unicellular marine alga</name>
    <name type="synonym">Monochrysis lutheri</name>
    <dbReference type="NCBI Taxonomy" id="2081491"/>
    <lineage>
        <taxon>Eukaryota</taxon>
        <taxon>Haptista</taxon>
        <taxon>Haptophyta</taxon>
        <taxon>Pavlovophyceae</taxon>
        <taxon>Pavlovales</taxon>
        <taxon>Pavlovaceae</taxon>
        <taxon>Diacronema</taxon>
    </lineage>
</organism>
<feature type="domain" description="CRAL-TRIO" evidence="2">
    <location>
        <begin position="208"/>
        <end position="387"/>
    </location>
</feature>
<dbReference type="Pfam" id="PF00650">
    <property type="entry name" value="CRAL_TRIO"/>
    <property type="match status" value="1"/>
</dbReference>
<dbReference type="PANTHER" id="PTHR45824">
    <property type="entry name" value="GH16843P"/>
    <property type="match status" value="1"/>
</dbReference>
<dbReference type="InterPro" id="IPR001251">
    <property type="entry name" value="CRAL-TRIO_dom"/>
</dbReference>
<keyword evidence="4" id="KW-1185">Reference proteome</keyword>
<evidence type="ECO:0000313" key="3">
    <source>
        <dbReference type="EMBL" id="KAG8463243.1"/>
    </source>
</evidence>
<comment type="caution">
    <text evidence="3">The sequence shown here is derived from an EMBL/GenBank/DDBJ whole genome shotgun (WGS) entry which is preliminary data.</text>
</comment>
<feature type="region of interest" description="Disordered" evidence="1">
    <location>
        <begin position="405"/>
        <end position="443"/>
    </location>
</feature>
<dbReference type="PANTHER" id="PTHR45824:SF6">
    <property type="entry name" value="F16L1.9 PROTEIN"/>
    <property type="match status" value="1"/>
</dbReference>
<name>A0A8J5XFR9_DIALT</name>
<evidence type="ECO:0000313" key="4">
    <source>
        <dbReference type="Proteomes" id="UP000751190"/>
    </source>
</evidence>
<gene>
    <name evidence="3" type="ORF">KFE25_011240</name>
</gene>
<dbReference type="Gene3D" id="3.40.525.10">
    <property type="entry name" value="CRAL-TRIO lipid binding domain"/>
    <property type="match status" value="1"/>
</dbReference>
<dbReference type="PROSITE" id="PS50191">
    <property type="entry name" value="CRAL_TRIO"/>
    <property type="match status" value="1"/>
</dbReference>
<reference evidence="3" key="1">
    <citation type="submission" date="2021-05" db="EMBL/GenBank/DDBJ databases">
        <title>The genome of the haptophyte Pavlova lutheri (Diacronema luteri, Pavlovales) - a model for lipid biosynthesis in eukaryotic algae.</title>
        <authorList>
            <person name="Hulatt C.J."/>
            <person name="Posewitz M.C."/>
        </authorList>
    </citation>
    <scope>NUCLEOTIDE SEQUENCE</scope>
    <source>
        <strain evidence="3">NIVA-4/92</strain>
    </source>
</reference>
<dbReference type="SUPFAM" id="SSF52087">
    <property type="entry name" value="CRAL/TRIO domain"/>
    <property type="match status" value="1"/>
</dbReference>
<dbReference type="Proteomes" id="UP000751190">
    <property type="component" value="Unassembled WGS sequence"/>
</dbReference>
<protein>
    <recommendedName>
        <fullName evidence="2">CRAL-TRIO domain-containing protein</fullName>
    </recommendedName>
</protein>
<dbReference type="CDD" id="cd00170">
    <property type="entry name" value="SEC14"/>
    <property type="match status" value="1"/>
</dbReference>
<dbReference type="InterPro" id="IPR036865">
    <property type="entry name" value="CRAL-TRIO_dom_sf"/>
</dbReference>
<evidence type="ECO:0000256" key="1">
    <source>
        <dbReference type="SAM" id="MobiDB-lite"/>
    </source>
</evidence>
<dbReference type="InterPro" id="IPR052578">
    <property type="entry name" value="PI_Transfer_CRAL-TRIO"/>
</dbReference>
<accession>A0A8J5XFR9</accession>
<dbReference type="OrthoDB" id="75724at2759"/>
<proteinExistence type="predicted"/>
<sequence>MADGARAFALRLRVGLAAGDANLQVALLLVCALLLVRLEILLRRLLERLATAERALRGAAPAAGGGAGAGEARALAGFARTEEEEGEEGEGRDADDLAVRADAADSRAPADGADLLAGPVPVRLIRLPELTRAQRAAADELAERAGALECVVDSPALCAFLKEPTTAPRYVLARVGASGEPDVRASLAMLEECLRWRRGAAPDAPPSAALRAKAATGGVYVGGLDQHGRPVIVFDNDKVTHVGTVAQQLSNLAFHLEYASALLRARPAAVNGVARFVIFIKLTDYKLSTSPPLRVTLGTVRLLLNCHPERLGQCILFQPPRAFGALFSAASAILPAATLAKVVFVSGGCADGSANDALLAAVIGPRWRELTGAERPVLAPGCSPGFHIDAYWPMVERDYELLARGEPPVGPDWPQRAPAGAPGAGAAGGRAALSERAPEPSAG</sequence>
<dbReference type="AlphaFoldDB" id="A0A8J5XFR9"/>
<dbReference type="GO" id="GO:0008526">
    <property type="term" value="F:phosphatidylinositol transfer activity"/>
    <property type="evidence" value="ECO:0007669"/>
    <property type="project" value="TreeGrafter"/>
</dbReference>
<evidence type="ECO:0000259" key="2">
    <source>
        <dbReference type="PROSITE" id="PS50191"/>
    </source>
</evidence>
<dbReference type="EMBL" id="JAGTXO010000017">
    <property type="protein sequence ID" value="KAG8463243.1"/>
    <property type="molecule type" value="Genomic_DNA"/>
</dbReference>